<reference evidence="2 3" key="1">
    <citation type="submission" date="2023-09" db="EMBL/GenBank/DDBJ databases">
        <title>Nesidiocoris tenuis whole genome shotgun sequence.</title>
        <authorList>
            <person name="Shibata T."/>
            <person name="Shimoda M."/>
            <person name="Kobayashi T."/>
            <person name="Uehara T."/>
        </authorList>
    </citation>
    <scope>NUCLEOTIDE SEQUENCE [LARGE SCALE GENOMIC DNA]</scope>
    <source>
        <strain evidence="2 3">Japan</strain>
    </source>
</reference>
<feature type="region of interest" description="Disordered" evidence="1">
    <location>
        <begin position="321"/>
        <end position="343"/>
    </location>
</feature>
<feature type="compositionally biased region" description="Low complexity" evidence="1">
    <location>
        <begin position="133"/>
        <end position="165"/>
    </location>
</feature>
<dbReference type="EMBL" id="AP028911">
    <property type="protein sequence ID" value="BES92308.1"/>
    <property type="molecule type" value="Genomic_DNA"/>
</dbReference>
<evidence type="ECO:0000313" key="2">
    <source>
        <dbReference type="EMBL" id="BES92308.1"/>
    </source>
</evidence>
<feature type="compositionally biased region" description="Basic and acidic residues" evidence="1">
    <location>
        <begin position="223"/>
        <end position="233"/>
    </location>
</feature>
<protein>
    <submittedName>
        <fullName evidence="2">Uncharacterized protein</fullName>
    </submittedName>
</protein>
<feature type="compositionally biased region" description="Pro residues" evidence="1">
    <location>
        <begin position="59"/>
        <end position="78"/>
    </location>
</feature>
<gene>
    <name evidence="2" type="ORF">NTJ_05116</name>
</gene>
<name>A0ABN7AJ66_9HEMI</name>
<dbReference type="Proteomes" id="UP001307889">
    <property type="component" value="Chromosome 3"/>
</dbReference>
<feature type="compositionally biased region" description="Polar residues" evidence="1">
    <location>
        <begin position="200"/>
        <end position="209"/>
    </location>
</feature>
<feature type="region of interest" description="Disordered" evidence="1">
    <location>
        <begin position="49"/>
        <end position="105"/>
    </location>
</feature>
<sequence length="343" mass="37872">MSPATAVIAVERYIGSCLISSSPPYVSPAYNMSKKDRIGAGAYRFPSTAPAPIRDFYRQPPPGHHQPPPPWILPPPSPSNGIRRHKDDVVRRSPKDTIVNNNKEDLLNRSPLSRLAIHTQGAPLIQAQRQNNRKPSNNNIVNKNNKQHNGSVSANNNNNNSKSVVFTGTRVQEETSNENCLPRIIKPRKRRKKDRKPSLPSANPESSIVTLKPYTPLCQEFDDGPKEKSRVDVQQKSQQSDVKPDEVPDHGAPDVVNETDEEPHRCCCRYCDPAGSVWDSPTIPLPSTSDEWSTLQVSSEIITSPNGHRDIEIKFFSTAAPASPPQTIVAPSSSKSSISPPWP</sequence>
<organism evidence="2 3">
    <name type="scientific">Nesidiocoris tenuis</name>
    <dbReference type="NCBI Taxonomy" id="355587"/>
    <lineage>
        <taxon>Eukaryota</taxon>
        <taxon>Metazoa</taxon>
        <taxon>Ecdysozoa</taxon>
        <taxon>Arthropoda</taxon>
        <taxon>Hexapoda</taxon>
        <taxon>Insecta</taxon>
        <taxon>Pterygota</taxon>
        <taxon>Neoptera</taxon>
        <taxon>Paraneoptera</taxon>
        <taxon>Hemiptera</taxon>
        <taxon>Heteroptera</taxon>
        <taxon>Panheteroptera</taxon>
        <taxon>Cimicomorpha</taxon>
        <taxon>Miridae</taxon>
        <taxon>Dicyphina</taxon>
        <taxon>Nesidiocoris</taxon>
    </lineage>
</organism>
<feature type="compositionally biased region" description="Low complexity" evidence="1">
    <location>
        <begin position="331"/>
        <end position="343"/>
    </location>
</feature>
<keyword evidence="3" id="KW-1185">Reference proteome</keyword>
<feature type="compositionally biased region" description="Basic residues" evidence="1">
    <location>
        <begin position="185"/>
        <end position="195"/>
    </location>
</feature>
<feature type="compositionally biased region" description="Basic and acidic residues" evidence="1">
    <location>
        <begin position="85"/>
        <end position="95"/>
    </location>
</feature>
<evidence type="ECO:0000256" key="1">
    <source>
        <dbReference type="SAM" id="MobiDB-lite"/>
    </source>
</evidence>
<accession>A0ABN7AJ66</accession>
<evidence type="ECO:0000313" key="3">
    <source>
        <dbReference type="Proteomes" id="UP001307889"/>
    </source>
</evidence>
<feature type="compositionally biased region" description="Basic and acidic residues" evidence="1">
    <location>
        <begin position="242"/>
        <end position="252"/>
    </location>
</feature>
<proteinExistence type="predicted"/>
<feature type="region of interest" description="Disordered" evidence="1">
    <location>
        <begin position="124"/>
        <end position="259"/>
    </location>
</feature>